<dbReference type="PANTHER" id="PTHR19136:SF81">
    <property type="entry name" value="MOLYBDENUM COFACTOR GUANYLYLTRANSFERASE"/>
    <property type="match status" value="1"/>
</dbReference>
<organism evidence="9">
    <name type="scientific">uncultured Sulfurovum sp</name>
    <dbReference type="NCBI Taxonomy" id="269237"/>
    <lineage>
        <taxon>Bacteria</taxon>
        <taxon>Pseudomonadati</taxon>
        <taxon>Campylobacterota</taxon>
        <taxon>Epsilonproteobacteria</taxon>
        <taxon>Campylobacterales</taxon>
        <taxon>Sulfurovaceae</taxon>
        <taxon>Sulfurovum</taxon>
        <taxon>environmental samples</taxon>
    </lineage>
</organism>
<dbReference type="InterPro" id="IPR013482">
    <property type="entry name" value="Molybde_CF_guanTrfase"/>
</dbReference>
<dbReference type="CDD" id="cd02503">
    <property type="entry name" value="MobA"/>
    <property type="match status" value="1"/>
</dbReference>
<evidence type="ECO:0000259" key="8">
    <source>
        <dbReference type="Pfam" id="PF12804"/>
    </source>
</evidence>
<dbReference type="EMBL" id="CACVAX010000057">
    <property type="protein sequence ID" value="CAA6820502.1"/>
    <property type="molecule type" value="Genomic_DNA"/>
</dbReference>
<keyword evidence="4" id="KW-0547">Nucleotide-binding</keyword>
<dbReference type="GO" id="GO:0016779">
    <property type="term" value="F:nucleotidyltransferase activity"/>
    <property type="evidence" value="ECO:0007669"/>
    <property type="project" value="UniProtKB-KW"/>
</dbReference>
<evidence type="ECO:0000256" key="5">
    <source>
        <dbReference type="ARBA" id="ARBA00022842"/>
    </source>
</evidence>
<dbReference type="SUPFAM" id="SSF53448">
    <property type="entry name" value="Nucleotide-diphospho-sugar transferases"/>
    <property type="match status" value="1"/>
</dbReference>
<keyword evidence="1" id="KW-0963">Cytoplasm</keyword>
<keyword evidence="5" id="KW-0460">Magnesium</keyword>
<evidence type="ECO:0000256" key="2">
    <source>
        <dbReference type="ARBA" id="ARBA00022679"/>
    </source>
</evidence>
<proteinExistence type="predicted"/>
<dbReference type="GO" id="GO:0046872">
    <property type="term" value="F:metal ion binding"/>
    <property type="evidence" value="ECO:0007669"/>
    <property type="project" value="UniProtKB-KW"/>
</dbReference>
<keyword evidence="2 9" id="KW-0808">Transferase</keyword>
<keyword evidence="3" id="KW-0479">Metal-binding</keyword>
<dbReference type="Pfam" id="PF12804">
    <property type="entry name" value="NTP_transf_3"/>
    <property type="match status" value="1"/>
</dbReference>
<keyword evidence="9" id="KW-0548">Nucleotidyltransferase</keyword>
<dbReference type="Gene3D" id="3.90.550.10">
    <property type="entry name" value="Spore Coat Polysaccharide Biosynthesis Protein SpsA, Chain A"/>
    <property type="match status" value="1"/>
</dbReference>
<feature type="domain" description="MobA-like NTP transferase" evidence="8">
    <location>
        <begin position="2"/>
        <end position="157"/>
    </location>
</feature>
<evidence type="ECO:0000256" key="7">
    <source>
        <dbReference type="ARBA" id="ARBA00023150"/>
    </source>
</evidence>
<dbReference type="InterPro" id="IPR029044">
    <property type="entry name" value="Nucleotide-diphossugar_trans"/>
</dbReference>
<accession>A0A6S6THZ4</accession>
<evidence type="ECO:0000256" key="1">
    <source>
        <dbReference type="ARBA" id="ARBA00022490"/>
    </source>
</evidence>
<dbReference type="NCBIfam" id="NF001837">
    <property type="entry name" value="PRK00560.1"/>
    <property type="match status" value="1"/>
</dbReference>
<evidence type="ECO:0000256" key="6">
    <source>
        <dbReference type="ARBA" id="ARBA00023134"/>
    </source>
</evidence>
<dbReference type="GO" id="GO:0005525">
    <property type="term" value="F:GTP binding"/>
    <property type="evidence" value="ECO:0007669"/>
    <property type="project" value="UniProtKB-KW"/>
</dbReference>
<dbReference type="GO" id="GO:1902758">
    <property type="term" value="P:bis(molybdopterin guanine dinucleotide)molybdenum biosynthetic process"/>
    <property type="evidence" value="ECO:0007669"/>
    <property type="project" value="TreeGrafter"/>
</dbReference>
<dbReference type="AlphaFoldDB" id="A0A6S6THZ4"/>
<evidence type="ECO:0000313" key="9">
    <source>
        <dbReference type="EMBL" id="CAA6820502.1"/>
    </source>
</evidence>
<reference evidence="9" key="1">
    <citation type="submission" date="2020-01" db="EMBL/GenBank/DDBJ databases">
        <authorList>
            <person name="Meier V. D."/>
            <person name="Meier V D."/>
        </authorList>
    </citation>
    <scope>NUCLEOTIDE SEQUENCE</scope>
    <source>
        <strain evidence="9">HLG_WM_MAG_04</strain>
    </source>
</reference>
<dbReference type="PANTHER" id="PTHR19136">
    <property type="entry name" value="MOLYBDENUM COFACTOR GUANYLYLTRANSFERASE"/>
    <property type="match status" value="1"/>
</dbReference>
<name>A0A6S6THZ4_9BACT</name>
<keyword evidence="6" id="KW-0342">GTP-binding</keyword>
<keyword evidence="7" id="KW-0501">Molybdenum cofactor biosynthesis</keyword>
<evidence type="ECO:0000256" key="3">
    <source>
        <dbReference type="ARBA" id="ARBA00022723"/>
    </source>
</evidence>
<dbReference type="InterPro" id="IPR025877">
    <property type="entry name" value="MobA-like_NTP_Trfase"/>
</dbReference>
<evidence type="ECO:0000256" key="4">
    <source>
        <dbReference type="ARBA" id="ARBA00022741"/>
    </source>
</evidence>
<protein>
    <submittedName>
        <fullName evidence="9">Molybdenum cofactor guanylyltransferase</fullName>
    </submittedName>
</protein>
<gene>
    <name evidence="9" type="ORF">HELGO_WM9101</name>
</gene>
<sequence length="191" mass="21873">MAVIIAGGKSSRMQEDKALLPFGAYLSLAEFQYRRLDKLFSKVYISSKENKFDFEADIIKDVYAVSSPLVALVSIFDTLEGLEEIFVLSVDAPFVDEQVIKKLYEVREATLEINFDVIVAESKYGLEPLCAIYCKSFLEKAKNALKKNEHRLMTLLNALKIKKVFIEEETKFMNLNYPKEYEAAKLIMSKK</sequence>